<feature type="chain" id="PRO_5047509387" evidence="5">
    <location>
        <begin position="20"/>
        <end position="179"/>
    </location>
</feature>
<dbReference type="InterPro" id="IPR036772">
    <property type="entry name" value="SRCR-like_dom_sf"/>
</dbReference>
<keyword evidence="2" id="KW-0677">Repeat</keyword>
<feature type="disulfide bond" evidence="4">
    <location>
        <begin position="92"/>
        <end position="102"/>
    </location>
</feature>
<dbReference type="PANTHER" id="PTHR19331">
    <property type="entry name" value="SCAVENGER RECEPTOR DOMAIN-CONTAINING"/>
    <property type="match status" value="1"/>
</dbReference>
<evidence type="ECO:0000256" key="3">
    <source>
        <dbReference type="ARBA" id="ARBA00023157"/>
    </source>
</evidence>
<feature type="domain" description="SRCR" evidence="6">
    <location>
        <begin position="25"/>
        <end position="121"/>
    </location>
</feature>
<dbReference type="InterPro" id="IPR001190">
    <property type="entry name" value="SRCR"/>
</dbReference>
<evidence type="ECO:0000256" key="2">
    <source>
        <dbReference type="ARBA" id="ARBA00022737"/>
    </source>
</evidence>
<dbReference type="EMBL" id="CP111013">
    <property type="protein sequence ID" value="WAQ95357.1"/>
    <property type="molecule type" value="Genomic_DNA"/>
</dbReference>
<sequence length="179" mass="20230">MGLLTSVIGVAFWLTVIKGGRNTMYRLADGNSIKSGRVEALYNGTWLGICMNNYFATYEATMICNKIGFTQNGYVLSPSYTMKSPSINGLICDGNETDLSDCNSNTWGQEMSCENVQITCSNKVSVPLFFTFSTEFYFLKTNMCFKTCVLYTFKDCKHREPKVMQVMCNGFHQTVLFVW</sequence>
<dbReference type="SUPFAM" id="SSF56487">
    <property type="entry name" value="SRCR-like"/>
    <property type="match status" value="1"/>
</dbReference>
<dbReference type="PROSITE" id="PS50287">
    <property type="entry name" value="SRCR_2"/>
    <property type="match status" value="1"/>
</dbReference>
<organism evidence="7 8">
    <name type="scientific">Mya arenaria</name>
    <name type="common">Soft-shell clam</name>
    <dbReference type="NCBI Taxonomy" id="6604"/>
    <lineage>
        <taxon>Eukaryota</taxon>
        <taxon>Metazoa</taxon>
        <taxon>Spiralia</taxon>
        <taxon>Lophotrochozoa</taxon>
        <taxon>Mollusca</taxon>
        <taxon>Bivalvia</taxon>
        <taxon>Autobranchia</taxon>
        <taxon>Heteroconchia</taxon>
        <taxon>Euheterodonta</taxon>
        <taxon>Imparidentia</taxon>
        <taxon>Neoheterodontei</taxon>
        <taxon>Myida</taxon>
        <taxon>Myoidea</taxon>
        <taxon>Myidae</taxon>
        <taxon>Mya</taxon>
    </lineage>
</organism>
<feature type="signal peptide" evidence="5">
    <location>
        <begin position="1"/>
        <end position="19"/>
    </location>
</feature>
<keyword evidence="3 4" id="KW-1015">Disulfide bond</keyword>
<reference evidence="7" key="1">
    <citation type="submission" date="2022-11" db="EMBL/GenBank/DDBJ databases">
        <title>Centuries of genome instability and evolution in soft-shell clam transmissible cancer (bioRxiv).</title>
        <authorList>
            <person name="Hart S.F.M."/>
            <person name="Yonemitsu M.A."/>
            <person name="Giersch R.M."/>
            <person name="Beal B.F."/>
            <person name="Arriagada G."/>
            <person name="Davis B.W."/>
            <person name="Ostrander E.A."/>
            <person name="Goff S.P."/>
            <person name="Metzger M.J."/>
        </authorList>
    </citation>
    <scope>NUCLEOTIDE SEQUENCE</scope>
    <source>
        <strain evidence="7">MELC-2E11</strain>
        <tissue evidence="7">Siphon/mantle</tissue>
    </source>
</reference>
<dbReference type="Gene3D" id="3.10.250.10">
    <property type="entry name" value="SRCR-like domain"/>
    <property type="match status" value="1"/>
</dbReference>
<name>A0ABY7DF46_MYAAR</name>
<keyword evidence="8" id="KW-1185">Reference proteome</keyword>
<evidence type="ECO:0000259" key="6">
    <source>
        <dbReference type="PROSITE" id="PS50287"/>
    </source>
</evidence>
<gene>
    <name evidence="7" type="ORF">MAR_028047</name>
</gene>
<dbReference type="Proteomes" id="UP001164746">
    <property type="component" value="Chromosome 2"/>
</dbReference>
<evidence type="ECO:0000313" key="8">
    <source>
        <dbReference type="Proteomes" id="UP001164746"/>
    </source>
</evidence>
<comment type="caution">
    <text evidence="4">Lacks conserved residue(s) required for the propagation of feature annotation.</text>
</comment>
<protein>
    <submittedName>
        <fullName evidence="7">LG3BP-like protein</fullName>
    </submittedName>
</protein>
<evidence type="ECO:0000256" key="1">
    <source>
        <dbReference type="ARBA" id="ARBA00022729"/>
    </source>
</evidence>
<dbReference type="PRINTS" id="PR00258">
    <property type="entry name" value="SPERACTRCPTR"/>
</dbReference>
<dbReference type="Pfam" id="PF00530">
    <property type="entry name" value="SRCR"/>
    <property type="match status" value="1"/>
</dbReference>
<accession>A0ABY7DF46</accession>
<evidence type="ECO:0000256" key="5">
    <source>
        <dbReference type="SAM" id="SignalP"/>
    </source>
</evidence>
<proteinExistence type="predicted"/>
<dbReference type="SMART" id="SM00202">
    <property type="entry name" value="SR"/>
    <property type="match status" value="1"/>
</dbReference>
<evidence type="ECO:0000313" key="7">
    <source>
        <dbReference type="EMBL" id="WAQ95357.1"/>
    </source>
</evidence>
<keyword evidence="1 5" id="KW-0732">Signal</keyword>
<evidence type="ECO:0000256" key="4">
    <source>
        <dbReference type="PROSITE-ProRule" id="PRU00196"/>
    </source>
</evidence>